<dbReference type="Pfam" id="PF04851">
    <property type="entry name" value="ResIII"/>
    <property type="match status" value="1"/>
</dbReference>
<dbReference type="CDD" id="cd18790">
    <property type="entry name" value="SF2_C_UvrB"/>
    <property type="match status" value="1"/>
</dbReference>
<keyword evidence="5" id="KW-0067">ATP-binding</keyword>
<dbReference type="Pfam" id="PF17757">
    <property type="entry name" value="UvrB_inter"/>
    <property type="match status" value="1"/>
</dbReference>
<feature type="domain" description="Helicase ATP-binding" evidence="9">
    <location>
        <begin position="25"/>
        <end position="178"/>
    </location>
</feature>
<dbReference type="EMBL" id="MFFW01000003">
    <property type="protein sequence ID" value="OGF24669.1"/>
    <property type="molecule type" value="Genomic_DNA"/>
</dbReference>
<feature type="coiled-coil region" evidence="8">
    <location>
        <begin position="267"/>
        <end position="297"/>
    </location>
</feature>
<evidence type="ECO:0000256" key="2">
    <source>
        <dbReference type="ARBA" id="ARBA00022741"/>
    </source>
</evidence>
<dbReference type="Pfam" id="PF00271">
    <property type="entry name" value="Helicase_C"/>
    <property type="match status" value="1"/>
</dbReference>
<dbReference type="PANTHER" id="PTHR24029:SF0">
    <property type="entry name" value="UVRABC SYSTEM PROTEIN B"/>
    <property type="match status" value="1"/>
</dbReference>
<evidence type="ECO:0000256" key="6">
    <source>
        <dbReference type="ARBA" id="ARBA00022881"/>
    </source>
</evidence>
<dbReference type="InterPro" id="IPR006935">
    <property type="entry name" value="Helicase/UvrB_N"/>
</dbReference>
<keyword evidence="4" id="KW-0228">DNA excision</keyword>
<dbReference type="InterPro" id="IPR001650">
    <property type="entry name" value="Helicase_C-like"/>
</dbReference>
<evidence type="ECO:0000259" key="10">
    <source>
        <dbReference type="PROSITE" id="PS51194"/>
    </source>
</evidence>
<evidence type="ECO:0000256" key="1">
    <source>
        <dbReference type="ARBA" id="ARBA00022490"/>
    </source>
</evidence>
<dbReference type="GO" id="GO:0016887">
    <property type="term" value="F:ATP hydrolysis activity"/>
    <property type="evidence" value="ECO:0007669"/>
    <property type="project" value="InterPro"/>
</dbReference>
<keyword evidence="7" id="KW-0234">DNA repair</keyword>
<protein>
    <submittedName>
        <fullName evidence="11">Excinuclease ABC subunit B</fullName>
    </submittedName>
</protein>
<evidence type="ECO:0000256" key="5">
    <source>
        <dbReference type="ARBA" id="ARBA00022840"/>
    </source>
</evidence>
<dbReference type="InterPro" id="IPR027417">
    <property type="entry name" value="P-loop_NTPase"/>
</dbReference>
<dbReference type="CDD" id="cd17916">
    <property type="entry name" value="DEXHc_UvrB"/>
    <property type="match status" value="1"/>
</dbReference>
<evidence type="ECO:0000259" key="9">
    <source>
        <dbReference type="PROSITE" id="PS51192"/>
    </source>
</evidence>
<dbReference type="GO" id="GO:0006289">
    <property type="term" value="P:nucleotide-excision repair"/>
    <property type="evidence" value="ECO:0007669"/>
    <property type="project" value="InterPro"/>
</dbReference>
<sequence>MPKFILKSKFKPAGDQPEAIAKLVDGLKKGYRDQTLLGVTGSGKTFTMAGIIEKIQKPTLVISHNKTLAAQLYGEFKQFFPGNAVHYFVSYYDYYQPEAYIPQTDTYIEKETAINEEIDRLRHAATQSLLYRRDVLIVASVSCIYGLGEKADYQAMGKTFRVGQKIKRNQLLRELVAIQYARDETEFKRGNFRVRGENIDIHLATGEAVARIVLFGDLVGKIKIYAIRPGLDAPSWSLDSRRLEAETLSEIIILPAKHFITPPEKMERALKNIRQELKSRLKELKKLGQEVEAYRLEKKTNYDLEMMAEVGYCNGIENYSRHLTGRAAGEPPETLIDFFPSPRRSFSEGEPKDYLLLIDESHVTLPQIRGMHAGDQSRKQTLIDFGFRLPSARDNRPLNFEEFNGKVKQVIYTSATPADYEIKNSKQVVEQLVRPTGLLDPEIEVRPNPGQIQDLIKEIKTRIDHGQRTLVTTLTKRMAEELASYLAEQKIKVQYLHSEVETLERVDILRDLRLGKYDVLVGINLLREGLDLPEVSLVAILDADLSGFLRTGTSLIQTMGRAARHLEGKVIMYADKITPAMRYTINETKRRRTVQASYNKKHGITPRQITAKFHESMI</sequence>
<evidence type="ECO:0000313" key="12">
    <source>
        <dbReference type="Proteomes" id="UP000178783"/>
    </source>
</evidence>
<dbReference type="SMART" id="SM00490">
    <property type="entry name" value="HELICc"/>
    <property type="match status" value="1"/>
</dbReference>
<dbReference type="SUPFAM" id="SSF52540">
    <property type="entry name" value="P-loop containing nucleoside triphosphate hydrolases"/>
    <property type="match status" value="2"/>
</dbReference>
<gene>
    <name evidence="11" type="ORF">A3H66_02315</name>
</gene>
<dbReference type="InterPro" id="IPR004807">
    <property type="entry name" value="UvrB"/>
</dbReference>
<comment type="caution">
    <text evidence="11">The sequence shown here is derived from an EMBL/GenBank/DDBJ whole genome shotgun (WGS) entry which is preliminary data.</text>
</comment>
<evidence type="ECO:0000256" key="4">
    <source>
        <dbReference type="ARBA" id="ARBA00022769"/>
    </source>
</evidence>
<keyword evidence="6" id="KW-0267">Excision nuclease</keyword>
<name>A0A1F5SDE4_9BACT</name>
<dbReference type="NCBIfam" id="TIGR00631">
    <property type="entry name" value="uvrb"/>
    <property type="match status" value="1"/>
</dbReference>
<evidence type="ECO:0000256" key="8">
    <source>
        <dbReference type="SAM" id="Coils"/>
    </source>
</evidence>
<dbReference type="PANTHER" id="PTHR24029">
    <property type="entry name" value="UVRABC SYSTEM PROTEIN B"/>
    <property type="match status" value="1"/>
</dbReference>
<organism evidence="11 12">
    <name type="scientific">Candidatus Falkowbacteria bacterium RIFCSPLOWO2_02_FULL_45_21</name>
    <dbReference type="NCBI Taxonomy" id="1797989"/>
    <lineage>
        <taxon>Bacteria</taxon>
        <taxon>Candidatus Falkowiibacteriota</taxon>
    </lineage>
</organism>
<dbReference type="GO" id="GO:0005524">
    <property type="term" value="F:ATP binding"/>
    <property type="evidence" value="ECO:0007669"/>
    <property type="project" value="UniProtKB-KW"/>
</dbReference>
<keyword evidence="1" id="KW-0963">Cytoplasm</keyword>
<dbReference type="GO" id="GO:0003677">
    <property type="term" value="F:DNA binding"/>
    <property type="evidence" value="ECO:0007669"/>
    <property type="project" value="InterPro"/>
</dbReference>
<accession>A0A1F5SDE4</accession>
<dbReference type="Pfam" id="PF12344">
    <property type="entry name" value="UvrB"/>
    <property type="match status" value="1"/>
</dbReference>
<dbReference type="PROSITE" id="PS51192">
    <property type="entry name" value="HELICASE_ATP_BIND_1"/>
    <property type="match status" value="1"/>
</dbReference>
<evidence type="ECO:0000313" key="11">
    <source>
        <dbReference type="EMBL" id="OGF24669.1"/>
    </source>
</evidence>
<proteinExistence type="predicted"/>
<keyword evidence="3" id="KW-0227">DNA damage</keyword>
<dbReference type="Gene3D" id="3.40.50.300">
    <property type="entry name" value="P-loop containing nucleotide triphosphate hydrolases"/>
    <property type="match status" value="3"/>
</dbReference>
<keyword evidence="8" id="KW-0175">Coiled coil</keyword>
<dbReference type="NCBIfam" id="NF003673">
    <property type="entry name" value="PRK05298.1"/>
    <property type="match status" value="1"/>
</dbReference>
<dbReference type="GO" id="GO:0009380">
    <property type="term" value="C:excinuclease repair complex"/>
    <property type="evidence" value="ECO:0007669"/>
    <property type="project" value="InterPro"/>
</dbReference>
<evidence type="ECO:0000256" key="7">
    <source>
        <dbReference type="ARBA" id="ARBA00023204"/>
    </source>
</evidence>
<dbReference type="STRING" id="1797989.A3H66_02315"/>
<dbReference type="InterPro" id="IPR014001">
    <property type="entry name" value="Helicase_ATP-bd"/>
</dbReference>
<feature type="domain" description="Helicase C-terminal" evidence="10">
    <location>
        <begin position="451"/>
        <end position="613"/>
    </location>
</feature>
<dbReference type="GO" id="GO:0004518">
    <property type="term" value="F:nuclease activity"/>
    <property type="evidence" value="ECO:0007669"/>
    <property type="project" value="UniProtKB-KW"/>
</dbReference>
<keyword evidence="2" id="KW-0547">Nucleotide-binding</keyword>
<dbReference type="PROSITE" id="PS51194">
    <property type="entry name" value="HELICASE_CTER"/>
    <property type="match status" value="1"/>
</dbReference>
<dbReference type="InterPro" id="IPR024759">
    <property type="entry name" value="UvrB_YAD/RRR_dom"/>
</dbReference>
<dbReference type="SMART" id="SM00487">
    <property type="entry name" value="DEXDc"/>
    <property type="match status" value="1"/>
</dbReference>
<reference evidence="11 12" key="1">
    <citation type="journal article" date="2016" name="Nat. Commun.">
        <title>Thousands of microbial genomes shed light on interconnected biogeochemical processes in an aquifer system.</title>
        <authorList>
            <person name="Anantharaman K."/>
            <person name="Brown C.T."/>
            <person name="Hug L.A."/>
            <person name="Sharon I."/>
            <person name="Castelle C.J."/>
            <person name="Probst A.J."/>
            <person name="Thomas B.C."/>
            <person name="Singh A."/>
            <person name="Wilkins M.J."/>
            <person name="Karaoz U."/>
            <person name="Brodie E.L."/>
            <person name="Williams K.H."/>
            <person name="Hubbard S.S."/>
            <person name="Banfield J.F."/>
        </authorList>
    </citation>
    <scope>NUCLEOTIDE SEQUENCE [LARGE SCALE GENOMIC DNA]</scope>
</reference>
<evidence type="ECO:0000256" key="3">
    <source>
        <dbReference type="ARBA" id="ARBA00022763"/>
    </source>
</evidence>
<dbReference type="AlphaFoldDB" id="A0A1F5SDE4"/>
<dbReference type="InterPro" id="IPR041471">
    <property type="entry name" value="UvrB_inter"/>
</dbReference>
<dbReference type="Proteomes" id="UP000178783">
    <property type="component" value="Unassembled WGS sequence"/>
</dbReference>